<dbReference type="PROSITE" id="PS51462">
    <property type="entry name" value="NUDIX"/>
    <property type="match status" value="1"/>
</dbReference>
<dbReference type="InterPro" id="IPR015797">
    <property type="entry name" value="NUDIX_hydrolase-like_dom_sf"/>
</dbReference>
<dbReference type="PRINTS" id="PR00502">
    <property type="entry name" value="NUDIXFAMILY"/>
</dbReference>
<evidence type="ECO:0000313" key="3">
    <source>
        <dbReference type="EMBL" id="AIE90309.1"/>
    </source>
</evidence>
<feature type="domain" description="Nudix hydrolase" evidence="2">
    <location>
        <begin position="11"/>
        <end position="151"/>
    </location>
</feature>
<dbReference type="PROSITE" id="PS00893">
    <property type="entry name" value="NUDIX_BOX"/>
    <property type="match status" value="1"/>
</dbReference>
<dbReference type="InterPro" id="IPR020084">
    <property type="entry name" value="NUDIX_hydrolase_CS"/>
</dbReference>
<dbReference type="PANTHER" id="PTHR21340">
    <property type="entry name" value="DIADENOSINE 5,5-P1,P4-TETRAPHOSPHATE PYROPHOSPHOHYDROLASE MUTT"/>
    <property type="match status" value="1"/>
</dbReference>
<dbReference type="CDD" id="cd03673">
    <property type="entry name" value="NUDIX_Ap6A_hydrolase"/>
    <property type="match status" value="1"/>
</dbReference>
<dbReference type="EMBL" id="KF900305">
    <property type="protein sequence ID" value="AIE90309.1"/>
    <property type="molecule type" value="Genomic_DNA"/>
</dbReference>
<dbReference type="InterPro" id="IPR000086">
    <property type="entry name" value="NUDIX_hydrolase_dom"/>
</dbReference>
<dbReference type="SUPFAM" id="SSF55811">
    <property type="entry name" value="Nudix"/>
    <property type="match status" value="1"/>
</dbReference>
<dbReference type="InterPro" id="IPR020476">
    <property type="entry name" value="Nudix_hydrolase"/>
</dbReference>
<proteinExistence type="predicted"/>
<dbReference type="AlphaFoldDB" id="A0A075FG89"/>
<dbReference type="GO" id="GO:0006167">
    <property type="term" value="P:AMP biosynthetic process"/>
    <property type="evidence" value="ECO:0007669"/>
    <property type="project" value="TreeGrafter"/>
</dbReference>
<dbReference type="PANTHER" id="PTHR21340:SF0">
    <property type="entry name" value="BIS(5'-NUCLEOSYL)-TETRAPHOSPHATASE [ASYMMETRICAL]"/>
    <property type="match status" value="1"/>
</dbReference>
<evidence type="ECO:0000259" key="2">
    <source>
        <dbReference type="PROSITE" id="PS51462"/>
    </source>
</evidence>
<dbReference type="GO" id="GO:0006754">
    <property type="term" value="P:ATP biosynthetic process"/>
    <property type="evidence" value="ECO:0007669"/>
    <property type="project" value="TreeGrafter"/>
</dbReference>
<name>A0A075FG89_9ARCH</name>
<dbReference type="GO" id="GO:0004081">
    <property type="term" value="F:bis(5'-nucleosyl)-tetraphosphatase (asymmetrical) activity"/>
    <property type="evidence" value="ECO:0007669"/>
    <property type="project" value="TreeGrafter"/>
</dbReference>
<dbReference type="InterPro" id="IPR051325">
    <property type="entry name" value="Nudix_hydrolase_domain"/>
</dbReference>
<evidence type="ECO:0000256" key="1">
    <source>
        <dbReference type="ARBA" id="ARBA00022801"/>
    </source>
</evidence>
<keyword evidence="1 3" id="KW-0378">Hydrolase</keyword>
<sequence>MKAENPMKDTAVINSCGGVVFADDKILFILKNDKWDLPKGHLEQNETKEEAAVREIGEETGLLGNDLQVLEQLPTTYYYKIIDGVKRLKKINWFFIKYNGDMNRSFKPVLDEGITECRWMSADDISEVYQNTHIRIIYLMDFVNQKYYLWD</sequence>
<accession>A0A075FG89</accession>
<dbReference type="Pfam" id="PF00293">
    <property type="entry name" value="NUDIX"/>
    <property type="match status" value="1"/>
</dbReference>
<reference evidence="3" key="1">
    <citation type="journal article" date="2014" name="Genome Biol. Evol.">
        <title>Pangenome evidence for extensive interdomain horizontal transfer affecting lineage core and shell genes in uncultured planktonic thaumarchaeota and euryarchaeota.</title>
        <authorList>
            <person name="Deschamps P."/>
            <person name="Zivanovic Y."/>
            <person name="Moreira D."/>
            <person name="Rodriguez-Valera F."/>
            <person name="Lopez-Garcia P."/>
        </authorList>
    </citation>
    <scope>NUCLEOTIDE SEQUENCE</scope>
</reference>
<dbReference type="Gene3D" id="3.90.79.10">
    <property type="entry name" value="Nucleoside Triphosphate Pyrophosphohydrolase"/>
    <property type="match status" value="1"/>
</dbReference>
<protein>
    <submittedName>
        <fullName evidence="3">Hydrolase, NUDIX family protein</fullName>
    </submittedName>
</protein>
<organism evidence="3">
    <name type="scientific">uncultured marine thaumarchaeote AD1000_02_C08</name>
    <dbReference type="NCBI Taxonomy" id="1455880"/>
    <lineage>
        <taxon>Archaea</taxon>
        <taxon>Nitrososphaerota</taxon>
        <taxon>environmental samples</taxon>
    </lineage>
</organism>